<keyword evidence="7" id="KW-1185">Reference proteome</keyword>
<evidence type="ECO:0000313" key="7">
    <source>
        <dbReference type="Proteomes" id="UP000611521"/>
    </source>
</evidence>
<dbReference type="EMBL" id="JACSPX010000003">
    <property type="protein sequence ID" value="MBD8013073.1"/>
    <property type="molecule type" value="Genomic_DNA"/>
</dbReference>
<comment type="caution">
    <text evidence="6">The sequence shown here is derived from an EMBL/GenBank/DDBJ whole genome shotgun (WGS) entry which is preliminary data.</text>
</comment>
<keyword evidence="3 5" id="KW-1133">Transmembrane helix</keyword>
<evidence type="ECO:0000256" key="1">
    <source>
        <dbReference type="ARBA" id="ARBA00004141"/>
    </source>
</evidence>
<name>A0ABR8W7T5_9MICO</name>
<evidence type="ECO:0000256" key="3">
    <source>
        <dbReference type="ARBA" id="ARBA00022989"/>
    </source>
</evidence>
<dbReference type="CDD" id="cd16914">
    <property type="entry name" value="EcfT"/>
    <property type="match status" value="1"/>
</dbReference>
<feature type="transmembrane region" description="Helical" evidence="5">
    <location>
        <begin position="39"/>
        <end position="59"/>
    </location>
</feature>
<dbReference type="Proteomes" id="UP000611521">
    <property type="component" value="Unassembled WGS sequence"/>
</dbReference>
<feature type="transmembrane region" description="Helical" evidence="5">
    <location>
        <begin position="135"/>
        <end position="154"/>
    </location>
</feature>
<evidence type="ECO:0000256" key="4">
    <source>
        <dbReference type="ARBA" id="ARBA00023136"/>
    </source>
</evidence>
<comment type="subcellular location">
    <subcellularLocation>
        <location evidence="1">Membrane</location>
        <topology evidence="1">Multi-pass membrane protein</topology>
    </subcellularLocation>
</comment>
<accession>A0ABR8W7T5</accession>
<dbReference type="Pfam" id="PF02361">
    <property type="entry name" value="CbiQ"/>
    <property type="match status" value="1"/>
</dbReference>
<dbReference type="InterPro" id="IPR003339">
    <property type="entry name" value="ABC/ECF_trnsptr_transmembrane"/>
</dbReference>
<proteinExistence type="predicted"/>
<evidence type="ECO:0000313" key="6">
    <source>
        <dbReference type="EMBL" id="MBD8013073.1"/>
    </source>
</evidence>
<keyword evidence="4 5" id="KW-0472">Membrane</keyword>
<dbReference type="RefSeq" id="WP_191713343.1">
    <property type="nucleotide sequence ID" value="NZ_JACSPX010000003.1"/>
</dbReference>
<organism evidence="6 7">
    <name type="scientific">Microbacterium commune</name>
    <dbReference type="NCBI Taxonomy" id="2762219"/>
    <lineage>
        <taxon>Bacteria</taxon>
        <taxon>Bacillati</taxon>
        <taxon>Actinomycetota</taxon>
        <taxon>Actinomycetes</taxon>
        <taxon>Micrococcales</taxon>
        <taxon>Microbacteriaceae</taxon>
        <taxon>Microbacterium</taxon>
    </lineage>
</organism>
<keyword evidence="2 5" id="KW-0812">Transmembrane</keyword>
<evidence type="ECO:0000256" key="5">
    <source>
        <dbReference type="SAM" id="Phobius"/>
    </source>
</evidence>
<sequence>MISLYRAGDSILHRIPAGWKLLALAICALAISITRLPTTGTIVLLGAATTVLLSTGAGLRGTALAWWRLRWLIVVLGGALVVFVDVTAAVQSTGRVVAMLLLAEAVTRTTRTGDPLDVLRRLFRPLRVFGVDPETPALAVSLTITMVPVLAGLLEQVRDAQRARGVRLGVRAAVPLLVLAMKHADDVGDALTARGLAR</sequence>
<gene>
    <name evidence="6" type="ORF">H9633_12300</name>
</gene>
<feature type="transmembrane region" description="Helical" evidence="5">
    <location>
        <begin position="71"/>
        <end position="90"/>
    </location>
</feature>
<evidence type="ECO:0000256" key="2">
    <source>
        <dbReference type="ARBA" id="ARBA00022692"/>
    </source>
</evidence>
<feature type="transmembrane region" description="Helical" evidence="5">
    <location>
        <begin position="12"/>
        <end position="33"/>
    </location>
</feature>
<reference evidence="6 7" key="1">
    <citation type="submission" date="2020-08" db="EMBL/GenBank/DDBJ databases">
        <title>A Genomic Blueprint of the Chicken Gut Microbiome.</title>
        <authorList>
            <person name="Gilroy R."/>
            <person name="Ravi A."/>
            <person name="Getino M."/>
            <person name="Pursley I."/>
            <person name="Horton D.L."/>
            <person name="Alikhan N.-F."/>
            <person name="Baker D."/>
            <person name="Gharbi K."/>
            <person name="Hall N."/>
            <person name="Watson M."/>
            <person name="Adriaenssens E.M."/>
            <person name="Foster-Nyarko E."/>
            <person name="Jarju S."/>
            <person name="Secka A."/>
            <person name="Antonio M."/>
            <person name="Oren A."/>
            <person name="Chaudhuri R."/>
            <person name="La Ragione R.M."/>
            <person name="Hildebrand F."/>
            <person name="Pallen M.J."/>
        </authorList>
    </citation>
    <scope>NUCLEOTIDE SEQUENCE [LARGE SCALE GENOMIC DNA]</scope>
    <source>
        <strain evidence="6 7">Re1</strain>
    </source>
</reference>
<protein>
    <submittedName>
        <fullName evidence="6">Energy-coupling factor transporter transmembrane protein EcfT</fullName>
    </submittedName>
</protein>